<gene>
    <name evidence="2" type="ORF">EVAR_87221_1</name>
</gene>
<dbReference type="Proteomes" id="UP000299102">
    <property type="component" value="Unassembled WGS sequence"/>
</dbReference>
<dbReference type="EMBL" id="BGZK01002059">
    <property type="protein sequence ID" value="GBP90117.1"/>
    <property type="molecule type" value="Genomic_DNA"/>
</dbReference>
<sequence length="129" mass="14944">MVVLRQLTATVKTNTLFDAFAGRVLFYIGKIRFLLERIHRDRGKGCDSRGATRLAPALGFEKYIPRRRAPEAPQLSARRWKRHWRRLITDKCSPDAQRRQPSGRYASAARNDNPRRATPRTPCRQDVLT</sequence>
<proteinExistence type="predicted"/>
<evidence type="ECO:0000313" key="2">
    <source>
        <dbReference type="EMBL" id="GBP90117.1"/>
    </source>
</evidence>
<keyword evidence="3" id="KW-1185">Reference proteome</keyword>
<protein>
    <submittedName>
        <fullName evidence="2">Uncharacterized protein</fullName>
    </submittedName>
</protein>
<organism evidence="2 3">
    <name type="scientific">Eumeta variegata</name>
    <name type="common">Bagworm moth</name>
    <name type="synonym">Eumeta japonica</name>
    <dbReference type="NCBI Taxonomy" id="151549"/>
    <lineage>
        <taxon>Eukaryota</taxon>
        <taxon>Metazoa</taxon>
        <taxon>Ecdysozoa</taxon>
        <taxon>Arthropoda</taxon>
        <taxon>Hexapoda</taxon>
        <taxon>Insecta</taxon>
        <taxon>Pterygota</taxon>
        <taxon>Neoptera</taxon>
        <taxon>Endopterygota</taxon>
        <taxon>Lepidoptera</taxon>
        <taxon>Glossata</taxon>
        <taxon>Ditrysia</taxon>
        <taxon>Tineoidea</taxon>
        <taxon>Psychidae</taxon>
        <taxon>Oiketicinae</taxon>
        <taxon>Eumeta</taxon>
    </lineage>
</organism>
<dbReference type="AlphaFoldDB" id="A0A4C1ZU41"/>
<evidence type="ECO:0000313" key="3">
    <source>
        <dbReference type="Proteomes" id="UP000299102"/>
    </source>
</evidence>
<evidence type="ECO:0000256" key="1">
    <source>
        <dbReference type="SAM" id="MobiDB-lite"/>
    </source>
</evidence>
<comment type="caution">
    <text evidence="2">The sequence shown here is derived from an EMBL/GenBank/DDBJ whole genome shotgun (WGS) entry which is preliminary data.</text>
</comment>
<reference evidence="2 3" key="1">
    <citation type="journal article" date="2019" name="Commun. Biol.">
        <title>The bagworm genome reveals a unique fibroin gene that provides high tensile strength.</title>
        <authorList>
            <person name="Kono N."/>
            <person name="Nakamura H."/>
            <person name="Ohtoshi R."/>
            <person name="Tomita M."/>
            <person name="Numata K."/>
            <person name="Arakawa K."/>
        </authorList>
    </citation>
    <scope>NUCLEOTIDE SEQUENCE [LARGE SCALE GENOMIC DNA]</scope>
</reference>
<accession>A0A4C1ZU41</accession>
<feature type="region of interest" description="Disordered" evidence="1">
    <location>
        <begin position="91"/>
        <end position="129"/>
    </location>
</feature>
<name>A0A4C1ZU41_EUMVA</name>